<organism evidence="5 6">
    <name type="scientific">Flavobacterium chilense</name>
    <dbReference type="NCBI Taxonomy" id="946677"/>
    <lineage>
        <taxon>Bacteria</taxon>
        <taxon>Pseudomonadati</taxon>
        <taxon>Bacteroidota</taxon>
        <taxon>Flavobacteriia</taxon>
        <taxon>Flavobacteriales</taxon>
        <taxon>Flavobacteriaceae</taxon>
        <taxon>Flavobacterium</taxon>
    </lineage>
</organism>
<dbReference type="PRINTS" id="PR00033">
    <property type="entry name" value="HTHASNC"/>
</dbReference>
<dbReference type="SUPFAM" id="SSF46785">
    <property type="entry name" value="Winged helix' DNA-binding domain"/>
    <property type="match status" value="1"/>
</dbReference>
<dbReference type="GO" id="GO:0005829">
    <property type="term" value="C:cytosol"/>
    <property type="evidence" value="ECO:0007669"/>
    <property type="project" value="TreeGrafter"/>
</dbReference>
<reference evidence="6" key="1">
    <citation type="submission" date="2016-11" db="EMBL/GenBank/DDBJ databases">
        <authorList>
            <person name="Varghese N."/>
            <person name="Submissions S."/>
        </authorList>
    </citation>
    <scope>NUCLEOTIDE SEQUENCE [LARGE SCALE GENOMIC DNA]</scope>
    <source>
        <strain evidence="6">DSM 24724</strain>
    </source>
</reference>
<evidence type="ECO:0000259" key="4">
    <source>
        <dbReference type="PROSITE" id="PS50956"/>
    </source>
</evidence>
<gene>
    <name evidence="5" type="ORF">SAMN05444484_10985</name>
</gene>
<dbReference type="SUPFAM" id="SSF54909">
    <property type="entry name" value="Dimeric alpha+beta barrel"/>
    <property type="match status" value="1"/>
</dbReference>
<dbReference type="InterPro" id="IPR036390">
    <property type="entry name" value="WH_DNA-bd_sf"/>
</dbReference>
<dbReference type="GO" id="GO:0043200">
    <property type="term" value="P:response to amino acid"/>
    <property type="evidence" value="ECO:0007669"/>
    <property type="project" value="TreeGrafter"/>
</dbReference>
<dbReference type="InterPro" id="IPR019888">
    <property type="entry name" value="Tscrpt_reg_AsnC-like"/>
</dbReference>
<sequence>MATIRKNENIDYLDKEIIQKLSENGRIPFSDLAKELNISNSLVHLRVRKLTEAGIITGFSVELNAKEMGFETITYTGIVTKEAHYSYSIAEKLKEIPEVIECHWVSGKYALFIKIVSSNNEELRKVLYEQIHQIEGVGSTDSFFSFGAAFEKNLPVYK</sequence>
<dbReference type="CDD" id="cd00090">
    <property type="entry name" value="HTH_ARSR"/>
    <property type="match status" value="1"/>
</dbReference>
<dbReference type="Pfam" id="PF01037">
    <property type="entry name" value="AsnC_trans_reg"/>
    <property type="match status" value="1"/>
</dbReference>
<evidence type="ECO:0000256" key="2">
    <source>
        <dbReference type="ARBA" id="ARBA00023125"/>
    </source>
</evidence>
<dbReference type="RefSeq" id="WP_068840572.1">
    <property type="nucleotide sequence ID" value="NZ_FRBT01000009.1"/>
</dbReference>
<dbReference type="GO" id="GO:0006355">
    <property type="term" value="P:regulation of DNA-templated transcription"/>
    <property type="evidence" value="ECO:0007669"/>
    <property type="project" value="UniProtKB-ARBA"/>
</dbReference>
<dbReference type="EMBL" id="FRBT01000009">
    <property type="protein sequence ID" value="SHM76590.1"/>
    <property type="molecule type" value="Genomic_DNA"/>
</dbReference>
<dbReference type="OrthoDB" id="1094536at2"/>
<name>A0A1M7LEN6_9FLAO</name>
<evidence type="ECO:0000313" key="6">
    <source>
        <dbReference type="Proteomes" id="UP000184028"/>
    </source>
</evidence>
<dbReference type="GO" id="GO:0043565">
    <property type="term" value="F:sequence-specific DNA binding"/>
    <property type="evidence" value="ECO:0007669"/>
    <property type="project" value="InterPro"/>
</dbReference>
<dbReference type="InterPro" id="IPR036388">
    <property type="entry name" value="WH-like_DNA-bd_sf"/>
</dbReference>
<feature type="domain" description="HTH asnC-type" evidence="4">
    <location>
        <begin position="10"/>
        <end position="71"/>
    </location>
</feature>
<dbReference type="Proteomes" id="UP000184028">
    <property type="component" value="Unassembled WGS sequence"/>
</dbReference>
<dbReference type="InterPro" id="IPR000485">
    <property type="entry name" value="AsnC-type_HTH_dom"/>
</dbReference>
<accession>A0A1M7LEN6</accession>
<keyword evidence="6" id="KW-1185">Reference proteome</keyword>
<proteinExistence type="predicted"/>
<evidence type="ECO:0000256" key="1">
    <source>
        <dbReference type="ARBA" id="ARBA00023015"/>
    </source>
</evidence>
<dbReference type="InterPro" id="IPR011991">
    <property type="entry name" value="ArsR-like_HTH"/>
</dbReference>
<dbReference type="Pfam" id="PF13412">
    <property type="entry name" value="HTH_24"/>
    <property type="match status" value="1"/>
</dbReference>
<dbReference type="PROSITE" id="PS50956">
    <property type="entry name" value="HTH_ASNC_2"/>
    <property type="match status" value="1"/>
</dbReference>
<dbReference type="SMART" id="SM00344">
    <property type="entry name" value="HTH_ASNC"/>
    <property type="match status" value="1"/>
</dbReference>
<dbReference type="AlphaFoldDB" id="A0A1M7LEN6"/>
<protein>
    <submittedName>
        <fullName evidence="5">Transcriptional regulator, AsnC family</fullName>
    </submittedName>
</protein>
<dbReference type="PANTHER" id="PTHR30154:SF34">
    <property type="entry name" value="TRANSCRIPTIONAL REGULATOR AZLB"/>
    <property type="match status" value="1"/>
</dbReference>
<keyword evidence="3" id="KW-0804">Transcription</keyword>
<dbReference type="PANTHER" id="PTHR30154">
    <property type="entry name" value="LEUCINE-RESPONSIVE REGULATORY PROTEIN"/>
    <property type="match status" value="1"/>
</dbReference>
<dbReference type="PROSITE" id="PS00519">
    <property type="entry name" value="HTH_ASNC_1"/>
    <property type="match status" value="1"/>
</dbReference>
<keyword evidence="2" id="KW-0238">DNA-binding</keyword>
<evidence type="ECO:0000256" key="3">
    <source>
        <dbReference type="ARBA" id="ARBA00023163"/>
    </source>
</evidence>
<dbReference type="Gene3D" id="3.30.70.920">
    <property type="match status" value="1"/>
</dbReference>
<dbReference type="Gene3D" id="1.10.10.10">
    <property type="entry name" value="Winged helix-like DNA-binding domain superfamily/Winged helix DNA-binding domain"/>
    <property type="match status" value="1"/>
</dbReference>
<dbReference type="InterPro" id="IPR019887">
    <property type="entry name" value="Tscrpt_reg_AsnC/Lrp_C"/>
</dbReference>
<dbReference type="STRING" id="946677.SAMN05444484_10985"/>
<keyword evidence="1" id="KW-0805">Transcription regulation</keyword>
<evidence type="ECO:0000313" key="5">
    <source>
        <dbReference type="EMBL" id="SHM76590.1"/>
    </source>
</evidence>
<dbReference type="InterPro" id="IPR019885">
    <property type="entry name" value="Tscrpt_reg_HTH_AsnC-type_CS"/>
</dbReference>
<dbReference type="InterPro" id="IPR011008">
    <property type="entry name" value="Dimeric_a/b-barrel"/>
</dbReference>